<proteinExistence type="predicted"/>
<accession>A0A918RC21</accession>
<sequence>MTEQAIIKQIGKSAEIDLQKPKPIGSTGFYLKSFNSKNPESVSLKIDSKCNFEKRTHGLLLRANYSNKLIAIPIHNENIVEITLTRGKENINPFFLSPMWILLKLGVSKLRARYFKFWSFEYSIDQMELSIKTTDYEMDFIANGYLFERQLSFFKNLNYGNKLLTKIKAST</sequence>
<dbReference type="RefSeq" id="WP_189362825.1">
    <property type="nucleotide sequence ID" value="NZ_BMWZ01000014.1"/>
</dbReference>
<organism evidence="1 2">
    <name type="scientific">Algibacter mikhailovii</name>
    <dbReference type="NCBI Taxonomy" id="425498"/>
    <lineage>
        <taxon>Bacteria</taxon>
        <taxon>Pseudomonadati</taxon>
        <taxon>Bacteroidota</taxon>
        <taxon>Flavobacteriia</taxon>
        <taxon>Flavobacteriales</taxon>
        <taxon>Flavobacteriaceae</taxon>
        <taxon>Algibacter</taxon>
    </lineage>
</organism>
<name>A0A918RC21_9FLAO</name>
<evidence type="ECO:0000313" key="2">
    <source>
        <dbReference type="Proteomes" id="UP000636004"/>
    </source>
</evidence>
<keyword evidence="2" id="KW-1185">Reference proteome</keyword>
<reference evidence="1" key="1">
    <citation type="journal article" date="2014" name="Int. J. Syst. Evol. Microbiol.">
        <title>Complete genome sequence of Corynebacterium casei LMG S-19264T (=DSM 44701T), isolated from a smear-ripened cheese.</title>
        <authorList>
            <consortium name="US DOE Joint Genome Institute (JGI-PGF)"/>
            <person name="Walter F."/>
            <person name="Albersmeier A."/>
            <person name="Kalinowski J."/>
            <person name="Ruckert C."/>
        </authorList>
    </citation>
    <scope>NUCLEOTIDE SEQUENCE</scope>
    <source>
        <strain evidence="1">KCTC 12710</strain>
    </source>
</reference>
<reference evidence="1" key="2">
    <citation type="submission" date="2020-09" db="EMBL/GenBank/DDBJ databases">
        <authorList>
            <person name="Sun Q."/>
            <person name="Kim S."/>
        </authorList>
    </citation>
    <scope>NUCLEOTIDE SEQUENCE</scope>
    <source>
        <strain evidence="1">KCTC 12710</strain>
    </source>
</reference>
<comment type="caution">
    <text evidence="1">The sequence shown here is derived from an EMBL/GenBank/DDBJ whole genome shotgun (WGS) entry which is preliminary data.</text>
</comment>
<dbReference type="AlphaFoldDB" id="A0A918RC21"/>
<dbReference type="Proteomes" id="UP000636004">
    <property type="component" value="Unassembled WGS sequence"/>
</dbReference>
<evidence type="ECO:0000313" key="1">
    <source>
        <dbReference type="EMBL" id="GGZ94360.1"/>
    </source>
</evidence>
<dbReference type="EMBL" id="BMWZ01000014">
    <property type="protein sequence ID" value="GGZ94360.1"/>
    <property type="molecule type" value="Genomic_DNA"/>
</dbReference>
<protein>
    <submittedName>
        <fullName evidence="1">Uncharacterized protein</fullName>
    </submittedName>
</protein>
<gene>
    <name evidence="1" type="ORF">GCM10007028_35880</name>
</gene>